<name>A0A9X4AFF7_9BACI</name>
<dbReference type="PANTHER" id="PTHR30632:SF0">
    <property type="entry name" value="SULFATE-BINDING PROTEIN"/>
    <property type="match status" value="1"/>
</dbReference>
<dbReference type="GO" id="GO:0015689">
    <property type="term" value="P:molybdate ion transport"/>
    <property type="evidence" value="ECO:0007669"/>
    <property type="project" value="InterPro"/>
</dbReference>
<feature type="binding site" evidence="5">
    <location>
        <position position="190"/>
    </location>
    <ligand>
        <name>molybdate</name>
        <dbReference type="ChEBI" id="CHEBI:36264"/>
    </ligand>
</feature>
<dbReference type="InterPro" id="IPR050682">
    <property type="entry name" value="ModA/WtpA"/>
</dbReference>
<feature type="binding site" evidence="5">
    <location>
        <position position="65"/>
    </location>
    <ligand>
        <name>molybdate</name>
        <dbReference type="ChEBI" id="CHEBI:36264"/>
    </ligand>
</feature>
<keyword evidence="2 5" id="KW-0500">Molybdenum</keyword>
<dbReference type="NCBIfam" id="TIGR01256">
    <property type="entry name" value="modA"/>
    <property type="match status" value="1"/>
</dbReference>
<comment type="caution">
    <text evidence="7">The sequence shown here is derived from an EMBL/GenBank/DDBJ whole genome shotgun (WGS) entry which is preliminary data.</text>
</comment>
<dbReference type="EMBL" id="JAMQKC010000015">
    <property type="protein sequence ID" value="MDC3417851.1"/>
    <property type="molecule type" value="Genomic_DNA"/>
</dbReference>
<dbReference type="GO" id="GO:1901359">
    <property type="term" value="F:tungstate binding"/>
    <property type="evidence" value="ECO:0007669"/>
    <property type="project" value="UniProtKB-ARBA"/>
</dbReference>
<evidence type="ECO:0000256" key="1">
    <source>
        <dbReference type="ARBA" id="ARBA00009175"/>
    </source>
</evidence>
<organism evidence="7 8">
    <name type="scientific">Aquibacillus salsiterrae</name>
    <dbReference type="NCBI Taxonomy" id="2950439"/>
    <lineage>
        <taxon>Bacteria</taxon>
        <taxon>Bacillati</taxon>
        <taxon>Bacillota</taxon>
        <taxon>Bacilli</taxon>
        <taxon>Bacillales</taxon>
        <taxon>Bacillaceae</taxon>
        <taxon>Aquibacillus</taxon>
    </lineage>
</organism>
<feature type="binding site" evidence="5">
    <location>
        <position position="37"/>
    </location>
    <ligand>
        <name>molybdate</name>
        <dbReference type="ChEBI" id="CHEBI:36264"/>
    </ligand>
</feature>
<keyword evidence="4 6" id="KW-0732">Signal</keyword>
<evidence type="ECO:0000256" key="5">
    <source>
        <dbReference type="PIRSR" id="PIRSR004846-1"/>
    </source>
</evidence>
<feature type="binding site" evidence="5">
    <location>
        <position position="145"/>
    </location>
    <ligand>
        <name>molybdate</name>
        <dbReference type="ChEBI" id="CHEBI:36264"/>
    </ligand>
</feature>
<evidence type="ECO:0000256" key="4">
    <source>
        <dbReference type="ARBA" id="ARBA00022729"/>
    </source>
</evidence>
<protein>
    <submittedName>
        <fullName evidence="7">Molybdate ABC transporter substrate-binding protein</fullName>
    </submittedName>
</protein>
<evidence type="ECO:0000313" key="7">
    <source>
        <dbReference type="EMBL" id="MDC3417851.1"/>
    </source>
</evidence>
<feature type="chain" id="PRO_5040759284" evidence="6">
    <location>
        <begin position="19"/>
        <end position="258"/>
    </location>
</feature>
<dbReference type="Proteomes" id="UP001145069">
    <property type="component" value="Unassembled WGS sequence"/>
</dbReference>
<evidence type="ECO:0000256" key="6">
    <source>
        <dbReference type="SAM" id="SignalP"/>
    </source>
</evidence>
<evidence type="ECO:0000256" key="3">
    <source>
        <dbReference type="ARBA" id="ARBA00022723"/>
    </source>
</evidence>
<dbReference type="PIRSF" id="PIRSF004846">
    <property type="entry name" value="ModA"/>
    <property type="match status" value="1"/>
</dbReference>
<dbReference type="RefSeq" id="WP_272446915.1">
    <property type="nucleotide sequence ID" value="NZ_JAMQKC010000015.1"/>
</dbReference>
<dbReference type="GO" id="GO:0046872">
    <property type="term" value="F:metal ion binding"/>
    <property type="evidence" value="ECO:0007669"/>
    <property type="project" value="UniProtKB-KW"/>
</dbReference>
<dbReference type="InterPro" id="IPR005950">
    <property type="entry name" value="ModA"/>
</dbReference>
<dbReference type="AlphaFoldDB" id="A0A9X4AFF7"/>
<dbReference type="GO" id="GO:0030973">
    <property type="term" value="F:molybdate ion binding"/>
    <property type="evidence" value="ECO:0007669"/>
    <property type="project" value="TreeGrafter"/>
</dbReference>
<feature type="binding site" evidence="5">
    <location>
        <position position="172"/>
    </location>
    <ligand>
        <name>molybdate</name>
        <dbReference type="ChEBI" id="CHEBI:36264"/>
    </ligand>
</feature>
<reference evidence="7" key="1">
    <citation type="submission" date="2022-06" db="EMBL/GenBank/DDBJ databases">
        <title>Aquibacillus sp. a new bacterium isolated from soil saline samples.</title>
        <authorList>
            <person name="Galisteo C."/>
            <person name="De La Haba R."/>
            <person name="Sanchez-Porro C."/>
            <person name="Ventosa A."/>
        </authorList>
    </citation>
    <scope>NUCLEOTIDE SEQUENCE</scope>
    <source>
        <strain evidence="7">3ASR75-54</strain>
    </source>
</reference>
<keyword evidence="8" id="KW-1185">Reference proteome</keyword>
<dbReference type="Gene3D" id="3.40.190.10">
    <property type="entry name" value="Periplasmic binding protein-like II"/>
    <property type="match status" value="2"/>
</dbReference>
<evidence type="ECO:0000313" key="8">
    <source>
        <dbReference type="Proteomes" id="UP001145069"/>
    </source>
</evidence>
<sequence length="258" mass="28471">MKRFIFFLLSFVVLTAGCQETAEQTETTKLTISAAASLTDSLLEIKEQFEQDNPNVELAINFGSTGSLRRQVEQGAPIDVFFSASEADYQKLVDGGFVAKGNILVTNQLVIIKGVGVQANSFEQWIADNNGNAKVAMGTPDVVPAGTYAKEALESLNKWESLSNQFVFAKDVRHVLTLVSQGATEIGFVYKSDMINEKNIELLEKINPNRHEPINYYVAVLNTKIKKEATTLLIDYVMSDAGLSIFESNGFEIEVNDR</sequence>
<keyword evidence="3 5" id="KW-0479">Metal-binding</keyword>
<evidence type="ECO:0000256" key="2">
    <source>
        <dbReference type="ARBA" id="ARBA00022505"/>
    </source>
</evidence>
<gene>
    <name evidence="7" type="primary">modA</name>
    <name evidence="7" type="ORF">NC799_13190</name>
</gene>
<accession>A0A9X4AFF7</accession>
<dbReference type="Pfam" id="PF13531">
    <property type="entry name" value="SBP_bac_11"/>
    <property type="match status" value="1"/>
</dbReference>
<dbReference type="PANTHER" id="PTHR30632">
    <property type="entry name" value="MOLYBDATE-BINDING PERIPLASMIC PROTEIN"/>
    <property type="match status" value="1"/>
</dbReference>
<dbReference type="FunFam" id="3.40.190.10:FF:000035">
    <property type="entry name" value="Molybdate ABC transporter substrate-binding protein"/>
    <property type="match status" value="1"/>
</dbReference>
<dbReference type="SUPFAM" id="SSF53850">
    <property type="entry name" value="Periplasmic binding protein-like II"/>
    <property type="match status" value="1"/>
</dbReference>
<comment type="similarity">
    <text evidence="1">Belongs to the bacterial solute-binding protein ModA family.</text>
</comment>
<proteinExistence type="inferred from homology"/>
<feature type="signal peptide" evidence="6">
    <location>
        <begin position="1"/>
        <end position="18"/>
    </location>
</feature>
<dbReference type="PROSITE" id="PS51257">
    <property type="entry name" value="PROKAR_LIPOPROTEIN"/>
    <property type="match status" value="1"/>
</dbReference>